<name>A0A9D4KI93_DREPO</name>
<sequence>MSAGGVTVYRGSAGTMPSFTGALPATTGTMLGRCRLSLGHYWRQPGLDLDKP</sequence>
<evidence type="ECO:0000313" key="1">
    <source>
        <dbReference type="EMBL" id="KAH3840025.1"/>
    </source>
</evidence>
<gene>
    <name evidence="1" type="ORF">DPMN_113467</name>
</gene>
<reference evidence="1" key="1">
    <citation type="journal article" date="2019" name="bioRxiv">
        <title>The Genome of the Zebra Mussel, Dreissena polymorpha: A Resource for Invasive Species Research.</title>
        <authorList>
            <person name="McCartney M.A."/>
            <person name="Auch B."/>
            <person name="Kono T."/>
            <person name="Mallez S."/>
            <person name="Zhang Y."/>
            <person name="Obille A."/>
            <person name="Becker A."/>
            <person name="Abrahante J.E."/>
            <person name="Garbe J."/>
            <person name="Badalamenti J.P."/>
            <person name="Herman A."/>
            <person name="Mangelson H."/>
            <person name="Liachko I."/>
            <person name="Sullivan S."/>
            <person name="Sone E.D."/>
            <person name="Koren S."/>
            <person name="Silverstein K.A.T."/>
            <person name="Beckman K.B."/>
            <person name="Gohl D.M."/>
        </authorList>
    </citation>
    <scope>NUCLEOTIDE SEQUENCE</scope>
    <source>
        <strain evidence="1">Duluth1</strain>
        <tissue evidence="1">Whole animal</tissue>
    </source>
</reference>
<keyword evidence="2" id="KW-1185">Reference proteome</keyword>
<dbReference type="AlphaFoldDB" id="A0A9D4KI93"/>
<comment type="caution">
    <text evidence="1">The sequence shown here is derived from an EMBL/GenBank/DDBJ whole genome shotgun (WGS) entry which is preliminary data.</text>
</comment>
<proteinExistence type="predicted"/>
<accession>A0A9D4KI93</accession>
<organism evidence="1 2">
    <name type="scientific">Dreissena polymorpha</name>
    <name type="common">Zebra mussel</name>
    <name type="synonym">Mytilus polymorpha</name>
    <dbReference type="NCBI Taxonomy" id="45954"/>
    <lineage>
        <taxon>Eukaryota</taxon>
        <taxon>Metazoa</taxon>
        <taxon>Spiralia</taxon>
        <taxon>Lophotrochozoa</taxon>
        <taxon>Mollusca</taxon>
        <taxon>Bivalvia</taxon>
        <taxon>Autobranchia</taxon>
        <taxon>Heteroconchia</taxon>
        <taxon>Euheterodonta</taxon>
        <taxon>Imparidentia</taxon>
        <taxon>Neoheterodontei</taxon>
        <taxon>Myida</taxon>
        <taxon>Dreissenoidea</taxon>
        <taxon>Dreissenidae</taxon>
        <taxon>Dreissena</taxon>
    </lineage>
</organism>
<dbReference type="Proteomes" id="UP000828390">
    <property type="component" value="Unassembled WGS sequence"/>
</dbReference>
<dbReference type="EMBL" id="JAIWYP010000004">
    <property type="protein sequence ID" value="KAH3840025.1"/>
    <property type="molecule type" value="Genomic_DNA"/>
</dbReference>
<reference evidence="1" key="2">
    <citation type="submission" date="2020-11" db="EMBL/GenBank/DDBJ databases">
        <authorList>
            <person name="McCartney M.A."/>
            <person name="Auch B."/>
            <person name="Kono T."/>
            <person name="Mallez S."/>
            <person name="Becker A."/>
            <person name="Gohl D.M."/>
            <person name="Silverstein K.A.T."/>
            <person name="Koren S."/>
            <person name="Bechman K.B."/>
            <person name="Herman A."/>
            <person name="Abrahante J.E."/>
            <person name="Garbe J."/>
        </authorList>
    </citation>
    <scope>NUCLEOTIDE SEQUENCE</scope>
    <source>
        <strain evidence="1">Duluth1</strain>
        <tissue evidence="1">Whole animal</tissue>
    </source>
</reference>
<protein>
    <submittedName>
        <fullName evidence="1">Uncharacterized protein</fullName>
    </submittedName>
</protein>
<evidence type="ECO:0000313" key="2">
    <source>
        <dbReference type="Proteomes" id="UP000828390"/>
    </source>
</evidence>